<reference evidence="1 2" key="1">
    <citation type="submission" date="2019-03" db="EMBL/GenBank/DDBJ databases">
        <title>Single cell metagenomics reveals metabolic interactions within the superorganism composed of flagellate Streblomastix strix and complex community of Bacteroidetes bacteria on its surface.</title>
        <authorList>
            <person name="Treitli S.C."/>
            <person name="Kolisko M."/>
            <person name="Husnik F."/>
            <person name="Keeling P."/>
            <person name="Hampl V."/>
        </authorList>
    </citation>
    <scope>NUCLEOTIDE SEQUENCE [LARGE SCALE GENOMIC DNA]</scope>
    <source>
        <strain evidence="1">ST1C</strain>
    </source>
</reference>
<evidence type="ECO:0000313" key="2">
    <source>
        <dbReference type="Proteomes" id="UP000324800"/>
    </source>
</evidence>
<evidence type="ECO:0000313" key="1">
    <source>
        <dbReference type="EMBL" id="KAA6381778.1"/>
    </source>
</evidence>
<name>A0A5J4VGP2_9EUKA</name>
<comment type="caution">
    <text evidence="1">The sequence shown here is derived from an EMBL/GenBank/DDBJ whole genome shotgun (WGS) entry which is preliminary data.</text>
</comment>
<sequence>MKIRIGNCSSFLEIELLNILEQLAERGAAMSLINEVGQANGYWGQRGNISIKSEFFDQMKDSGLILKIKELLLSKVASEKTHQLIPFSHITEQLLRIYIQIMKGLVIDNEILDLCIEVLERNVGILIKNLQNYAKEGKYGEVGLLQLFDQDIEMMMQQMAKTISALSFIYITSDYGEDITNWKYLTNKKIQIIISPLLHINCPPGPYLTQEQILNFSVMQNPPIRDCPLNITVKESPALTELLGAVFGIHNNIFQGEGGFNRCGGQDYDQNQPYYQIIEHIVPNIIQLSQISKIKKGQMEEYQLSILPSEHAAFGSLRLLKYYYNVCCIRGYINRACRCGAIPTLSELICYQLGNGISVMRDMHSLAIRVLSVSNFFVMMYMGNEQDYEQFADSNLANNLSIGLGIGGGCGEQGDEMIRKLLNCFGSFIKYIGQGFKEWINCGDYQRKKEPQPDLLRIVEEKVEFEGGMEELEAHLYHNPELEGNIDDYRNELRNVGYNALNQKKNILNHFSNANRGQYQQYEENYW</sequence>
<dbReference type="AlphaFoldDB" id="A0A5J4VGP2"/>
<dbReference type="Proteomes" id="UP000324800">
    <property type="component" value="Unassembled WGS sequence"/>
</dbReference>
<accession>A0A5J4VGP2</accession>
<proteinExistence type="predicted"/>
<dbReference type="EMBL" id="SNRW01007134">
    <property type="protein sequence ID" value="KAA6381778.1"/>
    <property type="molecule type" value="Genomic_DNA"/>
</dbReference>
<protein>
    <submittedName>
        <fullName evidence="1">Uncharacterized protein</fullName>
    </submittedName>
</protein>
<gene>
    <name evidence="1" type="ORF">EZS28_022697</name>
</gene>
<organism evidence="1 2">
    <name type="scientific">Streblomastix strix</name>
    <dbReference type="NCBI Taxonomy" id="222440"/>
    <lineage>
        <taxon>Eukaryota</taxon>
        <taxon>Metamonada</taxon>
        <taxon>Preaxostyla</taxon>
        <taxon>Oxymonadida</taxon>
        <taxon>Streblomastigidae</taxon>
        <taxon>Streblomastix</taxon>
    </lineage>
</organism>